<dbReference type="Pfam" id="PF03177">
    <property type="entry name" value="Nucleoporin_C"/>
    <property type="match status" value="1"/>
</dbReference>
<feature type="compositionally biased region" description="Low complexity" evidence="8">
    <location>
        <begin position="1332"/>
        <end position="1343"/>
    </location>
</feature>
<evidence type="ECO:0000256" key="7">
    <source>
        <dbReference type="ARBA" id="ARBA00023242"/>
    </source>
</evidence>
<evidence type="ECO:0000256" key="3">
    <source>
        <dbReference type="ARBA" id="ARBA00022448"/>
    </source>
</evidence>
<dbReference type="Pfam" id="PF08801">
    <property type="entry name" value="Nucleoporin_N"/>
    <property type="match status" value="1"/>
</dbReference>
<dbReference type="RefSeq" id="XP_033691402.1">
    <property type="nucleotide sequence ID" value="XM_033825439.1"/>
</dbReference>
<dbReference type="GO" id="GO:0000972">
    <property type="term" value="P:transcription-dependent tethering of RNA polymerase II gene DNA at nuclear periphery"/>
    <property type="evidence" value="ECO:0007669"/>
    <property type="project" value="TreeGrafter"/>
</dbReference>
<feature type="region of interest" description="Disordered" evidence="8">
    <location>
        <begin position="1"/>
        <end position="65"/>
    </location>
</feature>
<accession>A0A6A6J1H0</accession>
<dbReference type="Gene3D" id="2.130.10.10">
    <property type="entry name" value="YVTN repeat-like/Quinoprotein amine dehydrogenase"/>
    <property type="match status" value="1"/>
</dbReference>
<dbReference type="InterPro" id="IPR037624">
    <property type="entry name" value="Nup133-like"/>
</dbReference>
<feature type="region of interest" description="Disordered" evidence="8">
    <location>
        <begin position="1304"/>
        <end position="1360"/>
    </location>
</feature>
<dbReference type="Proteomes" id="UP000800094">
    <property type="component" value="Unassembled WGS sequence"/>
</dbReference>
<feature type="region of interest" description="Disordered" evidence="8">
    <location>
        <begin position="1036"/>
        <end position="1056"/>
    </location>
</feature>
<dbReference type="PANTHER" id="PTHR13405">
    <property type="entry name" value="NUCLEAR PORE COMPLEX PROTEIN NUP133"/>
    <property type="match status" value="1"/>
</dbReference>
<evidence type="ECO:0000256" key="4">
    <source>
        <dbReference type="ARBA" id="ARBA00022816"/>
    </source>
</evidence>
<dbReference type="EMBL" id="ML987189">
    <property type="protein sequence ID" value="KAF2256398.1"/>
    <property type="molecule type" value="Genomic_DNA"/>
</dbReference>
<evidence type="ECO:0000259" key="10">
    <source>
        <dbReference type="Pfam" id="PF08801"/>
    </source>
</evidence>
<evidence type="ECO:0000256" key="5">
    <source>
        <dbReference type="ARBA" id="ARBA00022927"/>
    </source>
</evidence>
<feature type="compositionally biased region" description="Polar residues" evidence="8">
    <location>
        <begin position="46"/>
        <end position="61"/>
    </location>
</feature>
<keyword evidence="6" id="KW-0811">Translocation</keyword>
<dbReference type="GO" id="GO:0031080">
    <property type="term" value="C:nuclear pore outer ring"/>
    <property type="evidence" value="ECO:0007669"/>
    <property type="project" value="TreeGrafter"/>
</dbReference>
<keyword evidence="7" id="KW-0539">Nucleus</keyword>
<dbReference type="Gene3D" id="1.20.58.1380">
    <property type="match status" value="1"/>
</dbReference>
<reference evidence="11" key="1">
    <citation type="journal article" date="2020" name="Stud. Mycol.">
        <title>101 Dothideomycetes genomes: a test case for predicting lifestyles and emergence of pathogens.</title>
        <authorList>
            <person name="Haridas S."/>
            <person name="Albert R."/>
            <person name="Binder M."/>
            <person name="Bloem J."/>
            <person name="Labutti K."/>
            <person name="Salamov A."/>
            <person name="Andreopoulos B."/>
            <person name="Baker S."/>
            <person name="Barry K."/>
            <person name="Bills G."/>
            <person name="Bluhm B."/>
            <person name="Cannon C."/>
            <person name="Castanera R."/>
            <person name="Culley D."/>
            <person name="Daum C."/>
            <person name="Ezra D."/>
            <person name="Gonzalez J."/>
            <person name="Henrissat B."/>
            <person name="Kuo A."/>
            <person name="Liang C."/>
            <person name="Lipzen A."/>
            <person name="Lutzoni F."/>
            <person name="Magnuson J."/>
            <person name="Mondo S."/>
            <person name="Nolan M."/>
            <person name="Ohm R."/>
            <person name="Pangilinan J."/>
            <person name="Park H.-J."/>
            <person name="Ramirez L."/>
            <person name="Alfaro M."/>
            <person name="Sun H."/>
            <person name="Tritt A."/>
            <person name="Yoshinaga Y."/>
            <person name="Zwiers L.-H."/>
            <person name="Turgeon B."/>
            <person name="Goodwin S."/>
            <person name="Spatafora J."/>
            <person name="Crous P."/>
            <person name="Grigoriev I."/>
        </authorList>
    </citation>
    <scope>NUCLEOTIDE SEQUENCE</scope>
    <source>
        <strain evidence="11">CBS 122368</strain>
    </source>
</reference>
<feature type="compositionally biased region" description="Acidic residues" evidence="8">
    <location>
        <begin position="1345"/>
        <end position="1360"/>
    </location>
</feature>
<dbReference type="InterPro" id="IPR014908">
    <property type="entry name" value="Nucleoporin_Nup133/Nup155_N"/>
</dbReference>
<name>A0A6A6J1H0_9PLEO</name>
<evidence type="ECO:0000256" key="8">
    <source>
        <dbReference type="SAM" id="MobiDB-lite"/>
    </source>
</evidence>
<evidence type="ECO:0000313" key="12">
    <source>
        <dbReference type="Proteomes" id="UP000800094"/>
    </source>
</evidence>
<feature type="domain" description="Nucleoporin Nup133/Nup155-like C-terminal" evidence="9">
    <location>
        <begin position="630"/>
        <end position="1293"/>
    </location>
</feature>
<evidence type="ECO:0000259" key="9">
    <source>
        <dbReference type="Pfam" id="PF03177"/>
    </source>
</evidence>
<keyword evidence="3" id="KW-0813">Transport</keyword>
<protein>
    <submittedName>
        <fullName evidence="11">Uncharacterized protein</fullName>
    </submittedName>
</protein>
<dbReference type="InterPro" id="IPR015943">
    <property type="entry name" value="WD40/YVTN_repeat-like_dom_sf"/>
</dbReference>
<dbReference type="GeneID" id="54578769"/>
<evidence type="ECO:0000256" key="6">
    <source>
        <dbReference type="ARBA" id="ARBA00023010"/>
    </source>
</evidence>
<evidence type="ECO:0000256" key="2">
    <source>
        <dbReference type="ARBA" id="ARBA00005569"/>
    </source>
</evidence>
<keyword evidence="5" id="KW-0653">Protein transport</keyword>
<dbReference type="PANTHER" id="PTHR13405:SF11">
    <property type="entry name" value="NUCLEAR PORE COMPLEX PROTEIN NUP133"/>
    <property type="match status" value="1"/>
</dbReference>
<gene>
    <name evidence="11" type="ORF">BU26DRAFT_472631</name>
</gene>
<organism evidence="11 12">
    <name type="scientific">Trematosphaeria pertusa</name>
    <dbReference type="NCBI Taxonomy" id="390896"/>
    <lineage>
        <taxon>Eukaryota</taxon>
        <taxon>Fungi</taxon>
        <taxon>Dikarya</taxon>
        <taxon>Ascomycota</taxon>
        <taxon>Pezizomycotina</taxon>
        <taxon>Dothideomycetes</taxon>
        <taxon>Pleosporomycetidae</taxon>
        <taxon>Pleosporales</taxon>
        <taxon>Massarineae</taxon>
        <taxon>Trematosphaeriaceae</taxon>
        <taxon>Trematosphaeria</taxon>
    </lineage>
</organism>
<keyword evidence="12" id="KW-1185">Reference proteome</keyword>
<evidence type="ECO:0000256" key="1">
    <source>
        <dbReference type="ARBA" id="ARBA00004259"/>
    </source>
</evidence>
<keyword evidence="4" id="KW-0509">mRNA transport</keyword>
<evidence type="ECO:0000313" key="11">
    <source>
        <dbReference type="EMBL" id="KAF2256398.1"/>
    </source>
</evidence>
<feature type="domain" description="Nucleoporin Nup133/Nup155-like N-terminal" evidence="10">
    <location>
        <begin position="101"/>
        <end position="517"/>
    </location>
</feature>
<comment type="similarity">
    <text evidence="2">Belongs to the nucleoporin Nup133 family.</text>
</comment>
<proteinExistence type="inferred from homology"/>
<dbReference type="OrthoDB" id="103454at2759"/>
<comment type="subcellular location">
    <subcellularLocation>
        <location evidence="1">Nucleus envelope</location>
    </subcellularLocation>
</comment>
<feature type="compositionally biased region" description="Basic and acidic residues" evidence="8">
    <location>
        <begin position="1045"/>
        <end position="1056"/>
    </location>
</feature>
<dbReference type="GO" id="GO:0016973">
    <property type="term" value="P:poly(A)+ mRNA export from nucleus"/>
    <property type="evidence" value="ECO:0007669"/>
    <property type="project" value="TreeGrafter"/>
</dbReference>
<dbReference type="SUPFAM" id="SSF117289">
    <property type="entry name" value="Nucleoporin domain"/>
    <property type="match status" value="1"/>
</dbReference>
<dbReference type="GO" id="GO:0006606">
    <property type="term" value="P:protein import into nucleus"/>
    <property type="evidence" value="ECO:0007669"/>
    <property type="project" value="TreeGrafter"/>
</dbReference>
<sequence>MFSPEASIQSARSSLRNPRRRQRNSEGPQQQQPRRKRSKLSDDTYHSPSDSQSKGNGSMIMNGNVDSGSVDSSLVLVDIPVREKKTPAKRTLKEDGSLYLTRNENYTVKKLPGFPEVLCNGSTPCQASALSSAGLALALTSDHALMWDYHAVAGSNRVLTLPLPPALKGADPLPLGAVVRNGPTNDFGVVAVAPSTGKIVFWENVDSAEARSHFPQRNQGVEGSVKLYSGEHITGLVDIDHAGYILIFSSGRLAQLTLRDSQGRPSITTNILSAPNTSGGSFFSFKGLLGGAIRKTVASVKARPSESKGQMELITATKDGQFQMWDISWSGQQIYKREINAHTDILSAVQQGTAPETRSQHDAHILDFAIMDRQHEHRGASLLVLVALTGRNMLDHFLLELDLTDSTSTVSRAIPLRNFHQTELPKEPTGTFLLPRPGHTAFVLLPGVIVVASLAEPEESPEAQLFSDSGRSILPFQDAIYFREDALVRVVGQVLDQTNRKDQVSSAFLFVQDYGVLQITAAPPPSTEEEGTRRKVTAFSKLLQATFFSTIPGNVLDFSTKSRYSFGQADVEKAAISISTHIMSSSFEHFENFTTSMDEQLRRRAFALRTLNAHLRSQYPSLSFAGRWQLLWHAEKLAAAQQLWKWYQDKLQDQKAHPDAYPEKVLMGDIVKALSEKYKTKPDPEKGETDPVRHFFVKDLDSLDVLIPWGWNYLRLFYINTETKERASIMQRLSEANDVMLVTLETAFSFRQTNIDRYGLEADSLQDGILKAGHGYDMLPHFWTSSHNIVASIRSLVDVGRHLAEESFEQGVQEDLAQKIGKDNPRLVRMGCQTHIERFQWALEQTDEKRREMGKTMRDEWNKKVRPGHIYGLMDIGLATDGMNLAEQYRDMPTLVNLIWEESHYLQTNKASSQSKMEQAEITVKLNRINERIGRYFEKYGEEWAEAYYMKHITEGQSQHLFLKETINQEALTKFLRADPSRARLRWINEVCGQKNYDAAAGALYTAASKQETNAWCNKVELSIAKLALLCKKEARPDAPQQAQRPRERPKDEKSREFAFKNVTQQLEYAKIQERVYERLRPTITGALDDESAVQLLMAEFGQGRLAERPALQSLLKQGFDDLIHHRVMEPALLIDVLTLMTQDEMVDATDIVQTNEFAFALRIMFLCWDNFHRTSRQGLLGLIWKRLCIRDNWAEINDTKDMSDESLNDFLSHTYAGWTFKALMKMIDEDPSHRKVWPLKFEQMYGAGCTDGELCIRFPSEDLRKPIMRDNTLDEAILKEYVEKHRLDDWFQAACRAGKRAYEASKHEGQPQPVMVVVESDDSASLPGNEPPSAEAEPPASETFEGDDEADQDVEMQDS</sequence>
<dbReference type="InterPro" id="IPR007187">
    <property type="entry name" value="Nucleoporin_Nup133/Nup155_C"/>
</dbReference>
<dbReference type="GO" id="GO:0017056">
    <property type="term" value="F:structural constituent of nuclear pore"/>
    <property type="evidence" value="ECO:0007669"/>
    <property type="project" value="InterPro"/>
</dbReference>